<dbReference type="AlphaFoldDB" id="A0A8J5W526"/>
<name>A0A8J5W526_ZIZPA</name>
<evidence type="ECO:0000313" key="2">
    <source>
        <dbReference type="EMBL" id="KAG8077164.1"/>
    </source>
</evidence>
<sequence length="178" mass="18696">MGDSLRRPPKKKKIVKGLKRLSSPRSSASNSKGESSSGEAGTEPDNSLSNLGTSWSDLLASGGTNDGGVPASMNLPQPPPESGLEVSESDDEADSEGVSEKATRQTKVRPPMDPGCARTCVPLLVPFLENDQNFAAKTAPLHDSYLSLRDTELISELGRVDGTGLSLAIESTASQIEE</sequence>
<accession>A0A8J5W526</accession>
<reference evidence="2" key="2">
    <citation type="submission" date="2021-02" db="EMBL/GenBank/DDBJ databases">
        <authorList>
            <person name="Kimball J.A."/>
            <person name="Haas M.W."/>
            <person name="Macchietto M."/>
            <person name="Kono T."/>
            <person name="Duquette J."/>
            <person name="Shao M."/>
        </authorList>
    </citation>
    <scope>NUCLEOTIDE SEQUENCE</scope>
    <source>
        <tissue evidence="2">Fresh leaf tissue</tissue>
    </source>
</reference>
<evidence type="ECO:0000256" key="1">
    <source>
        <dbReference type="SAM" id="MobiDB-lite"/>
    </source>
</evidence>
<keyword evidence="3" id="KW-1185">Reference proteome</keyword>
<feature type="region of interest" description="Disordered" evidence="1">
    <location>
        <begin position="1"/>
        <end position="115"/>
    </location>
</feature>
<gene>
    <name evidence="2" type="ORF">GUJ93_ZPchr0006g46428</name>
</gene>
<organism evidence="2 3">
    <name type="scientific">Zizania palustris</name>
    <name type="common">Northern wild rice</name>
    <dbReference type="NCBI Taxonomy" id="103762"/>
    <lineage>
        <taxon>Eukaryota</taxon>
        <taxon>Viridiplantae</taxon>
        <taxon>Streptophyta</taxon>
        <taxon>Embryophyta</taxon>
        <taxon>Tracheophyta</taxon>
        <taxon>Spermatophyta</taxon>
        <taxon>Magnoliopsida</taxon>
        <taxon>Liliopsida</taxon>
        <taxon>Poales</taxon>
        <taxon>Poaceae</taxon>
        <taxon>BOP clade</taxon>
        <taxon>Oryzoideae</taxon>
        <taxon>Oryzeae</taxon>
        <taxon>Zizaniinae</taxon>
        <taxon>Zizania</taxon>
    </lineage>
</organism>
<feature type="compositionally biased region" description="Acidic residues" evidence="1">
    <location>
        <begin position="87"/>
        <end position="97"/>
    </location>
</feature>
<dbReference type="Proteomes" id="UP000729402">
    <property type="component" value="Unassembled WGS sequence"/>
</dbReference>
<comment type="caution">
    <text evidence="2">The sequence shown here is derived from an EMBL/GenBank/DDBJ whole genome shotgun (WGS) entry which is preliminary data.</text>
</comment>
<reference evidence="2" key="1">
    <citation type="journal article" date="2021" name="bioRxiv">
        <title>Whole Genome Assembly and Annotation of Northern Wild Rice, Zizania palustris L., Supports a Whole Genome Duplication in the Zizania Genus.</title>
        <authorList>
            <person name="Haas M."/>
            <person name="Kono T."/>
            <person name="Macchietto M."/>
            <person name="Millas R."/>
            <person name="McGilp L."/>
            <person name="Shao M."/>
            <person name="Duquette J."/>
            <person name="Hirsch C.N."/>
            <person name="Kimball J."/>
        </authorList>
    </citation>
    <scope>NUCLEOTIDE SEQUENCE</scope>
    <source>
        <tissue evidence="2">Fresh leaf tissue</tissue>
    </source>
</reference>
<dbReference type="EMBL" id="JAAALK010000283">
    <property type="protein sequence ID" value="KAG8077164.1"/>
    <property type="molecule type" value="Genomic_DNA"/>
</dbReference>
<feature type="compositionally biased region" description="Basic residues" evidence="1">
    <location>
        <begin position="7"/>
        <end position="19"/>
    </location>
</feature>
<proteinExistence type="predicted"/>
<feature type="compositionally biased region" description="Low complexity" evidence="1">
    <location>
        <begin position="20"/>
        <end position="41"/>
    </location>
</feature>
<feature type="compositionally biased region" description="Polar residues" evidence="1">
    <location>
        <begin position="44"/>
        <end position="56"/>
    </location>
</feature>
<evidence type="ECO:0000313" key="3">
    <source>
        <dbReference type="Proteomes" id="UP000729402"/>
    </source>
</evidence>
<protein>
    <submittedName>
        <fullName evidence="2">Uncharacterized protein</fullName>
    </submittedName>
</protein>